<evidence type="ECO:0000256" key="12">
    <source>
        <dbReference type="PROSITE-ProRule" id="PRU00110"/>
    </source>
</evidence>
<dbReference type="InterPro" id="IPR008207">
    <property type="entry name" value="Sig_transdc_His_kin_Hpt_dom"/>
</dbReference>
<dbReference type="InterPro" id="IPR003594">
    <property type="entry name" value="HATPase_dom"/>
</dbReference>
<dbReference type="PRINTS" id="PR00344">
    <property type="entry name" value="BCTRLSENSOR"/>
</dbReference>
<name>A0A3D4V529_9BACT</name>
<keyword evidence="7" id="KW-0547">Nucleotide-binding</keyword>
<evidence type="ECO:0000256" key="7">
    <source>
        <dbReference type="ARBA" id="ARBA00022741"/>
    </source>
</evidence>
<dbReference type="Proteomes" id="UP000264071">
    <property type="component" value="Unassembled WGS sequence"/>
</dbReference>
<evidence type="ECO:0000256" key="6">
    <source>
        <dbReference type="ARBA" id="ARBA00022679"/>
    </source>
</evidence>
<dbReference type="GO" id="GO:0006935">
    <property type="term" value="P:chemotaxis"/>
    <property type="evidence" value="ECO:0007669"/>
    <property type="project" value="UniProtKB-KW"/>
</dbReference>
<comment type="caution">
    <text evidence="16">The sequence shown here is derived from an EMBL/GenBank/DDBJ whole genome shotgun (WGS) entry which is preliminary data.</text>
</comment>
<dbReference type="Pfam" id="PF01584">
    <property type="entry name" value="CheW"/>
    <property type="match status" value="1"/>
</dbReference>
<dbReference type="SMART" id="SM00073">
    <property type="entry name" value="HPT"/>
    <property type="match status" value="1"/>
</dbReference>
<dbReference type="InterPro" id="IPR037006">
    <property type="entry name" value="CheA-like_homodim_sf"/>
</dbReference>
<dbReference type="InterPro" id="IPR036890">
    <property type="entry name" value="HATPase_C_sf"/>
</dbReference>
<dbReference type="InterPro" id="IPR004105">
    <property type="entry name" value="CheA-like_dim"/>
</dbReference>
<dbReference type="AlphaFoldDB" id="A0A3D4V529"/>
<dbReference type="SMART" id="SM00260">
    <property type="entry name" value="CheW"/>
    <property type="match status" value="1"/>
</dbReference>
<dbReference type="Pfam" id="PF01627">
    <property type="entry name" value="Hpt"/>
    <property type="match status" value="1"/>
</dbReference>
<dbReference type="InterPro" id="IPR004358">
    <property type="entry name" value="Sig_transdc_His_kin-like_C"/>
</dbReference>
<dbReference type="Gene3D" id="1.10.287.560">
    <property type="entry name" value="Histidine kinase CheA-like, homodimeric domain"/>
    <property type="match status" value="1"/>
</dbReference>
<dbReference type="SUPFAM" id="SSF47384">
    <property type="entry name" value="Homodimeric domain of signal transducing histidine kinase"/>
    <property type="match status" value="1"/>
</dbReference>
<feature type="domain" description="Histidine kinase" evidence="13">
    <location>
        <begin position="406"/>
        <end position="604"/>
    </location>
</feature>
<evidence type="ECO:0000259" key="15">
    <source>
        <dbReference type="PROSITE" id="PS50894"/>
    </source>
</evidence>
<feature type="domain" description="HPt" evidence="15">
    <location>
        <begin position="177"/>
        <end position="281"/>
    </location>
</feature>
<evidence type="ECO:0000256" key="1">
    <source>
        <dbReference type="ARBA" id="ARBA00000085"/>
    </source>
</evidence>
<dbReference type="PROSITE" id="PS50851">
    <property type="entry name" value="CHEW"/>
    <property type="match status" value="1"/>
</dbReference>
<keyword evidence="8" id="KW-0418">Kinase</keyword>
<comment type="catalytic activity">
    <reaction evidence="1">
        <text>ATP + protein L-histidine = ADP + protein N-phospho-L-histidine.</text>
        <dbReference type="EC" id="2.7.13.3"/>
    </reaction>
</comment>
<comment type="function">
    <text evidence="11">Involved in the transmission of sensory signals from the chemoreceptors to the flagellar motors. CheA is autophosphorylated; it can transfer its phosphate group to either CheB or CheY.</text>
</comment>
<dbReference type="SMART" id="SM01231">
    <property type="entry name" value="H-kinase_dim"/>
    <property type="match status" value="1"/>
</dbReference>
<dbReference type="Gene3D" id="2.30.30.40">
    <property type="entry name" value="SH3 Domains"/>
    <property type="match status" value="1"/>
</dbReference>
<evidence type="ECO:0000256" key="11">
    <source>
        <dbReference type="ARBA" id="ARBA00035100"/>
    </source>
</evidence>
<keyword evidence="10" id="KW-0902">Two-component regulatory system</keyword>
<dbReference type="PROSITE" id="PS50109">
    <property type="entry name" value="HIS_KIN"/>
    <property type="match status" value="1"/>
</dbReference>
<dbReference type="InterPro" id="IPR036097">
    <property type="entry name" value="HisK_dim/P_sf"/>
</dbReference>
<protein>
    <recommendedName>
        <fullName evidence="3">Chemotaxis protein CheA</fullName>
        <ecNumber evidence="2">2.7.13.3</ecNumber>
    </recommendedName>
</protein>
<dbReference type="InterPro" id="IPR005467">
    <property type="entry name" value="His_kinase_dom"/>
</dbReference>
<gene>
    <name evidence="16" type="ORF">DGD08_01255</name>
</gene>
<dbReference type="SUPFAM" id="SSF55874">
    <property type="entry name" value="ATPase domain of HSP90 chaperone/DNA topoisomerase II/histidine kinase"/>
    <property type="match status" value="1"/>
</dbReference>
<evidence type="ECO:0000256" key="2">
    <source>
        <dbReference type="ARBA" id="ARBA00012438"/>
    </source>
</evidence>
<dbReference type="InterPro" id="IPR051315">
    <property type="entry name" value="Bact_Chemotaxis_CheA"/>
</dbReference>
<evidence type="ECO:0000256" key="5">
    <source>
        <dbReference type="ARBA" id="ARBA00022553"/>
    </source>
</evidence>
<dbReference type="InterPro" id="IPR036641">
    <property type="entry name" value="HPT_dom_sf"/>
</dbReference>
<keyword evidence="6" id="KW-0808">Transferase</keyword>
<evidence type="ECO:0000256" key="9">
    <source>
        <dbReference type="ARBA" id="ARBA00022840"/>
    </source>
</evidence>
<accession>A0A3D4V529</accession>
<dbReference type="SUPFAM" id="SSF47226">
    <property type="entry name" value="Histidine-containing phosphotransfer domain, HPT domain"/>
    <property type="match status" value="1"/>
</dbReference>
<evidence type="ECO:0000313" key="16">
    <source>
        <dbReference type="EMBL" id="HCT55818.1"/>
    </source>
</evidence>
<dbReference type="CDD" id="cd00088">
    <property type="entry name" value="HPT"/>
    <property type="match status" value="1"/>
</dbReference>
<evidence type="ECO:0000256" key="8">
    <source>
        <dbReference type="ARBA" id="ARBA00022777"/>
    </source>
</evidence>
<evidence type="ECO:0000256" key="3">
    <source>
        <dbReference type="ARBA" id="ARBA00021495"/>
    </source>
</evidence>
<keyword evidence="4" id="KW-0145">Chemotaxis</keyword>
<keyword evidence="5 12" id="KW-0597">Phosphoprotein</keyword>
<dbReference type="InterPro" id="IPR036061">
    <property type="entry name" value="CheW-like_dom_sf"/>
</dbReference>
<evidence type="ECO:0000259" key="13">
    <source>
        <dbReference type="PROSITE" id="PS50109"/>
    </source>
</evidence>
<dbReference type="CDD" id="cd16916">
    <property type="entry name" value="HATPase_CheA-like"/>
    <property type="match status" value="1"/>
</dbReference>
<dbReference type="Pfam" id="PF02895">
    <property type="entry name" value="H-kinase_dim"/>
    <property type="match status" value="1"/>
</dbReference>
<dbReference type="SUPFAM" id="SSF50341">
    <property type="entry name" value="CheW-like"/>
    <property type="match status" value="1"/>
</dbReference>
<sequence>MSPLNLDDAATLLMQLEATDLADLAVLRDALTDLAFENRVPLRAQPFVARAARVLGSVVNGSAADAQAAFTEVGQAIEEAMKVVEKEGGSPAPVAQAMASTVGGAVGIAIASGAKSSVQETATPVAAVSPTPEPVSVPAPVPAPVAAPVAVAAAAPIAAPAAAPVAAKRTAAEERLADDVDRDLLSDFIAESGECVTNSESALLQLEENPTDEEAVNTVFRAFHTVKGTSAFLGLTRVAEFAHEAESLLSRVRDKEISYTRGCADLSLRSVDMLKDLLAAVEKALASDGRCLLPAGYDELKDAVAGYDPARDGNGVTLAVAASEDIFPVARDGEADAPAAAGQQANAKARTESSGDATIRVRTDRLDRLIDMVGELVIAQTIIAGDDTIDSTTQHELQRKVTHAGKIVRELQDLSMSMRMVPLRPTFQKLARVVRDTAAKAGKTVQFITEGDDVEIDRNMVDRLSDPLVHMVRNAVDHGVEPPQERQANGKAPMGIVRLRAYHASGNVVVELIDDGRGLHREKIVKKGLEKKLIETDKGMSDSDVFNLIFAPGFSTAEKVTDISGRGVGMDVVRRNLEVIRGRIDITSAPGHGTTFAIRLPLTLAVTDGMLVRVGQERFIVPLTHIHMSFRPEPSMLSTVAGKGEVVLLRGELMPIVRLHRLFGVDDAVQSPLDGLLMIVGDGNRRTALLVDDLLGQQQVVAKTLGEGLGKVPGVSGGAILGDGRVGLILDVNETLSLVQTDDDSAHRRTAA</sequence>
<dbReference type="GO" id="GO:0005737">
    <property type="term" value="C:cytoplasm"/>
    <property type="evidence" value="ECO:0007669"/>
    <property type="project" value="InterPro"/>
</dbReference>
<evidence type="ECO:0000256" key="10">
    <source>
        <dbReference type="ARBA" id="ARBA00023012"/>
    </source>
</evidence>
<dbReference type="PANTHER" id="PTHR43395:SF10">
    <property type="entry name" value="CHEMOTAXIS PROTEIN CHEA"/>
    <property type="match status" value="1"/>
</dbReference>
<dbReference type="GO" id="GO:0005524">
    <property type="term" value="F:ATP binding"/>
    <property type="evidence" value="ECO:0007669"/>
    <property type="project" value="UniProtKB-KW"/>
</dbReference>
<evidence type="ECO:0000313" key="17">
    <source>
        <dbReference type="Proteomes" id="UP000264071"/>
    </source>
</evidence>
<keyword evidence="9" id="KW-0067">ATP-binding</keyword>
<reference evidence="16 17" key="1">
    <citation type="journal article" date="2018" name="Nat. Biotechnol.">
        <title>A standardized bacterial taxonomy based on genome phylogeny substantially revises the tree of life.</title>
        <authorList>
            <person name="Parks D.H."/>
            <person name="Chuvochina M."/>
            <person name="Waite D.W."/>
            <person name="Rinke C."/>
            <person name="Skarshewski A."/>
            <person name="Chaumeil P.A."/>
            <person name="Hugenholtz P."/>
        </authorList>
    </citation>
    <scope>NUCLEOTIDE SEQUENCE [LARGE SCALE GENOMIC DNA]</scope>
    <source>
        <strain evidence="16">UBA8844</strain>
    </source>
</reference>
<dbReference type="Gene3D" id="3.30.565.10">
    <property type="entry name" value="Histidine kinase-like ATPase, C-terminal domain"/>
    <property type="match status" value="1"/>
</dbReference>
<dbReference type="Gene3D" id="1.20.120.160">
    <property type="entry name" value="HPT domain"/>
    <property type="match status" value="1"/>
</dbReference>
<dbReference type="CDD" id="cd00731">
    <property type="entry name" value="CheA_reg"/>
    <property type="match status" value="1"/>
</dbReference>
<evidence type="ECO:0000259" key="14">
    <source>
        <dbReference type="PROSITE" id="PS50851"/>
    </source>
</evidence>
<feature type="modified residue" description="Phosphohistidine" evidence="12">
    <location>
        <position position="224"/>
    </location>
</feature>
<dbReference type="EMBL" id="DPIY01000001">
    <property type="protein sequence ID" value="HCT55818.1"/>
    <property type="molecule type" value="Genomic_DNA"/>
</dbReference>
<proteinExistence type="predicted"/>
<dbReference type="EC" id="2.7.13.3" evidence="2"/>
<dbReference type="FunFam" id="3.30.565.10:FF:000016">
    <property type="entry name" value="Chemotaxis protein CheA, putative"/>
    <property type="match status" value="1"/>
</dbReference>
<dbReference type="SMART" id="SM00387">
    <property type="entry name" value="HATPase_c"/>
    <property type="match status" value="1"/>
</dbReference>
<dbReference type="Pfam" id="PF02518">
    <property type="entry name" value="HATPase_c"/>
    <property type="match status" value="1"/>
</dbReference>
<organism evidence="16 17">
    <name type="scientific">Gemmatimonas aurantiaca</name>
    <dbReference type="NCBI Taxonomy" id="173480"/>
    <lineage>
        <taxon>Bacteria</taxon>
        <taxon>Pseudomonadati</taxon>
        <taxon>Gemmatimonadota</taxon>
        <taxon>Gemmatimonadia</taxon>
        <taxon>Gemmatimonadales</taxon>
        <taxon>Gemmatimonadaceae</taxon>
        <taxon>Gemmatimonas</taxon>
    </lineage>
</organism>
<dbReference type="PANTHER" id="PTHR43395">
    <property type="entry name" value="SENSOR HISTIDINE KINASE CHEA"/>
    <property type="match status" value="1"/>
</dbReference>
<dbReference type="PROSITE" id="PS50894">
    <property type="entry name" value="HPT"/>
    <property type="match status" value="1"/>
</dbReference>
<feature type="domain" description="CheW-like" evidence="14">
    <location>
        <begin position="606"/>
        <end position="741"/>
    </location>
</feature>
<evidence type="ECO:0000256" key="4">
    <source>
        <dbReference type="ARBA" id="ARBA00022500"/>
    </source>
</evidence>
<dbReference type="GO" id="GO:0000155">
    <property type="term" value="F:phosphorelay sensor kinase activity"/>
    <property type="evidence" value="ECO:0007669"/>
    <property type="project" value="InterPro"/>
</dbReference>
<dbReference type="InterPro" id="IPR002545">
    <property type="entry name" value="CheW-lke_dom"/>
</dbReference>